<gene>
    <name evidence="1" type="ORF">NCTC12112_01756</name>
</gene>
<proteinExistence type="predicted"/>
<reference evidence="1 2" key="1">
    <citation type="submission" date="2018-06" db="EMBL/GenBank/DDBJ databases">
        <authorList>
            <consortium name="Pathogen Informatics"/>
            <person name="Doyle S."/>
        </authorList>
    </citation>
    <scope>NUCLEOTIDE SEQUENCE [LARGE SCALE GENOMIC DNA]</scope>
    <source>
        <strain evidence="1 2">NCTC12112</strain>
    </source>
</reference>
<name>A0AAX2JAS5_9FUSO</name>
<organism evidence="1 2">
    <name type="scientific">Fusobacterium ulcerans</name>
    <dbReference type="NCBI Taxonomy" id="861"/>
    <lineage>
        <taxon>Bacteria</taxon>
        <taxon>Fusobacteriati</taxon>
        <taxon>Fusobacteriota</taxon>
        <taxon>Fusobacteriia</taxon>
        <taxon>Fusobacteriales</taxon>
        <taxon>Fusobacteriaceae</taxon>
        <taxon>Fusobacterium</taxon>
    </lineage>
</organism>
<sequence length="193" mass="22814">MAIIYEKLLNKYTEKELKEKLSVSLVGRLKRGEFAKLETVASRIDISPIDYTYSDFLEDYGEKYKKYKEKKTLFNLLKAGKVMRQLSVENGFLDTTIVNALLRGFTENADSFSVLLPYIGEIEDLKKDLKEFEYTLFKDHIEIYGEKNKLEKFKSDYNINYMVLYHPKKKKDHLAFDGRTFKVIEYIEKNPQK</sequence>
<dbReference type="KEGG" id="ful:C4N20_15855"/>
<protein>
    <submittedName>
        <fullName evidence="1">Uncharacterized protein</fullName>
    </submittedName>
</protein>
<dbReference type="AlphaFoldDB" id="A0AAX2JAS5"/>
<evidence type="ECO:0000313" key="2">
    <source>
        <dbReference type="Proteomes" id="UP000249008"/>
    </source>
</evidence>
<accession>A0AAX2JAS5</accession>
<evidence type="ECO:0000313" key="1">
    <source>
        <dbReference type="EMBL" id="SQJ03993.1"/>
    </source>
</evidence>
<dbReference type="EMBL" id="LS483487">
    <property type="protein sequence ID" value="SQJ03993.1"/>
    <property type="molecule type" value="Genomic_DNA"/>
</dbReference>
<dbReference type="RefSeq" id="WP_005980110.1">
    <property type="nucleotide sequence ID" value="NZ_CABKNW010000004.1"/>
</dbReference>
<dbReference type="GeneID" id="78456302"/>
<dbReference type="Proteomes" id="UP000249008">
    <property type="component" value="Chromosome 1"/>
</dbReference>